<feature type="binding site" evidence="2">
    <location>
        <position position="64"/>
    </location>
    <ligand>
        <name>substrate</name>
    </ligand>
</feature>
<evidence type="ECO:0000313" key="5">
    <source>
        <dbReference type="Proteomes" id="UP000193925"/>
    </source>
</evidence>
<dbReference type="Gene3D" id="3.40.50.1240">
    <property type="entry name" value="Phosphoglycerate mutase-like"/>
    <property type="match status" value="1"/>
</dbReference>
<dbReference type="PANTHER" id="PTHR48100">
    <property type="entry name" value="BROAD-SPECIFICITY PHOSPHATASE YOR283W-RELATED"/>
    <property type="match status" value="1"/>
</dbReference>
<evidence type="ECO:0000256" key="1">
    <source>
        <dbReference type="PIRSR" id="PIRSR613078-1"/>
    </source>
</evidence>
<feature type="active site" description="Tele-phosphohistidine intermediate" evidence="1">
    <location>
        <position position="13"/>
    </location>
</feature>
<sequence>MSDTLQSITLVRHGMTEWAADGRHTSVTDIGLTREGREEALALWTIFRDNGHQFDGIYTSPLRRARHTAILTGFTDAETQKELHEWRYGRYEGKTTPEIHQEVPDWTIFRCGAPEGESPEDIQQRCCRLLEGWQEHGHHHVLCFSHGHILRALACCWLEVDLAFGDHLHLDAGSISQLGHEHDTPAIIFWNLLPEPNLRPR</sequence>
<dbReference type="Pfam" id="PF00300">
    <property type="entry name" value="His_Phos_1"/>
    <property type="match status" value="1"/>
</dbReference>
<dbReference type="GO" id="GO:0016791">
    <property type="term" value="F:phosphatase activity"/>
    <property type="evidence" value="ECO:0007669"/>
    <property type="project" value="TreeGrafter"/>
</dbReference>
<feature type="active site" description="Proton donor/acceptor" evidence="1">
    <location>
        <position position="85"/>
    </location>
</feature>
<dbReference type="SUPFAM" id="SSF53254">
    <property type="entry name" value="Phosphoglycerate mutase-like"/>
    <property type="match status" value="1"/>
</dbReference>
<dbReference type="InterPro" id="IPR029033">
    <property type="entry name" value="His_PPase_superfam"/>
</dbReference>
<dbReference type="EMBL" id="LT841305">
    <property type="protein sequence ID" value="SMH65362.1"/>
    <property type="molecule type" value="Genomic_DNA"/>
</dbReference>
<reference evidence="4 5" key="3">
    <citation type="submission" date="2017-03" db="EMBL/GenBank/DDBJ databases">
        <authorList>
            <person name="Regsiter A."/>
            <person name="William W."/>
        </authorList>
    </citation>
    <scope>NUCLEOTIDE SEQUENCE [LARGE SCALE GENOMIC DNA]</scope>
    <source>
        <strain evidence="4">PRJEB5721</strain>
    </source>
</reference>
<evidence type="ECO:0000256" key="2">
    <source>
        <dbReference type="PIRSR" id="PIRSR613078-2"/>
    </source>
</evidence>
<keyword evidence="5" id="KW-1185">Reference proteome</keyword>
<protein>
    <submittedName>
        <fullName evidence="3 4">Phosphoglycerate mutase family protein</fullName>
    </submittedName>
</protein>
<reference evidence="3" key="2">
    <citation type="submission" date="2014-07" db="EMBL/GenBank/DDBJ databases">
        <title>Initial genome analysis of the psychrotolerant acidophile Acidithiobacillus ferrivorans CF27: insights into iron and sulfur oxidation pathways and into biofilm formation.</title>
        <authorList>
            <person name="Talla E."/>
            <person name="Hedrich S."/>
            <person name="Mangenot S."/>
            <person name="Ji B."/>
            <person name="Johnson D.B."/>
            <person name="Barbe V."/>
            <person name="Bonnefoy V."/>
        </authorList>
    </citation>
    <scope>NUCLEOTIDE SEQUENCE [LARGE SCALE GENOMIC DNA]</scope>
    <source>
        <strain evidence="3">CF27</strain>
    </source>
</reference>
<feature type="binding site" evidence="2">
    <location>
        <begin position="85"/>
        <end position="88"/>
    </location>
    <ligand>
        <name>substrate</name>
    </ligand>
</feature>
<dbReference type="Proteomes" id="UP000193925">
    <property type="component" value="Chromosome AFERRI"/>
</dbReference>
<gene>
    <name evidence="4" type="ORF">AFERRI_20144</name>
    <name evidence="3" type="ORF">AFERRI_600029</name>
</gene>
<proteinExistence type="predicted"/>
<dbReference type="AlphaFoldDB" id="A0A060UYK9"/>
<dbReference type="EMBL" id="CCCS020000057">
    <property type="protein sequence ID" value="CDQ11803.1"/>
    <property type="molecule type" value="Genomic_DNA"/>
</dbReference>
<dbReference type="CDD" id="cd07067">
    <property type="entry name" value="HP_PGM_like"/>
    <property type="match status" value="1"/>
</dbReference>
<name>A0A060UYK9_9PROT</name>
<accession>A0A060UYK9</accession>
<evidence type="ECO:0000313" key="3">
    <source>
        <dbReference type="EMBL" id="CDQ11803.1"/>
    </source>
</evidence>
<dbReference type="InterPro" id="IPR013078">
    <property type="entry name" value="His_Pase_superF_clade-1"/>
</dbReference>
<organism evidence="3">
    <name type="scientific">Acidithiobacillus ferrivorans</name>
    <dbReference type="NCBI Taxonomy" id="160808"/>
    <lineage>
        <taxon>Bacteria</taxon>
        <taxon>Pseudomonadati</taxon>
        <taxon>Pseudomonadota</taxon>
        <taxon>Acidithiobacillia</taxon>
        <taxon>Acidithiobacillales</taxon>
        <taxon>Acidithiobacillaceae</taxon>
        <taxon>Acidithiobacillus</taxon>
    </lineage>
</organism>
<dbReference type="PANTHER" id="PTHR48100:SF15">
    <property type="entry name" value="SEDOHEPTULOSE 1,7-BISPHOSPHATASE"/>
    <property type="match status" value="1"/>
</dbReference>
<evidence type="ECO:0000313" key="4">
    <source>
        <dbReference type="EMBL" id="SMH65362.1"/>
    </source>
</evidence>
<reference evidence="3" key="1">
    <citation type="submission" date="2014-03" db="EMBL/GenBank/DDBJ databases">
        <authorList>
            <person name="Genoscope - CEA"/>
        </authorList>
    </citation>
    <scope>NUCLEOTIDE SEQUENCE [LARGE SCALE GENOMIC DNA]</scope>
    <source>
        <strain evidence="3">CF27</strain>
    </source>
</reference>
<dbReference type="RefSeq" id="WP_035195072.1">
    <property type="nucleotide sequence ID" value="NZ_CCCS020000057.1"/>
</dbReference>
<dbReference type="SMART" id="SM00855">
    <property type="entry name" value="PGAM"/>
    <property type="match status" value="1"/>
</dbReference>
<dbReference type="InterPro" id="IPR050275">
    <property type="entry name" value="PGM_Phosphatase"/>
</dbReference>